<dbReference type="InterPro" id="IPR005380">
    <property type="entry name" value="XS_domain"/>
</dbReference>
<dbReference type="InterPro" id="IPR005381">
    <property type="entry name" value="Znf-XS_domain"/>
</dbReference>
<organism evidence="6 7">
    <name type="scientific">Papaver nudicaule</name>
    <name type="common">Iceland poppy</name>
    <dbReference type="NCBI Taxonomy" id="74823"/>
    <lineage>
        <taxon>Eukaryota</taxon>
        <taxon>Viridiplantae</taxon>
        <taxon>Streptophyta</taxon>
        <taxon>Embryophyta</taxon>
        <taxon>Tracheophyta</taxon>
        <taxon>Spermatophyta</taxon>
        <taxon>Magnoliopsida</taxon>
        <taxon>Ranunculales</taxon>
        <taxon>Papaveraceae</taxon>
        <taxon>Papaveroideae</taxon>
        <taxon>Papaver</taxon>
    </lineage>
</organism>
<evidence type="ECO:0000256" key="2">
    <source>
        <dbReference type="ARBA" id="ARBA00023158"/>
    </source>
</evidence>
<evidence type="ECO:0000313" key="6">
    <source>
        <dbReference type="EMBL" id="MCL7034917.1"/>
    </source>
</evidence>
<feature type="coiled-coil region" evidence="3">
    <location>
        <begin position="198"/>
        <end position="225"/>
    </location>
</feature>
<dbReference type="PANTHER" id="PTHR21596">
    <property type="entry name" value="RIBONUCLEASE P SUBUNIT P38"/>
    <property type="match status" value="1"/>
</dbReference>
<gene>
    <name evidence="6" type="ORF">MKW94_005670</name>
</gene>
<dbReference type="GO" id="GO:0080188">
    <property type="term" value="P:gene silencing by siRNA-directed DNA methylation"/>
    <property type="evidence" value="ECO:0007669"/>
    <property type="project" value="InterPro"/>
</dbReference>
<dbReference type="InterPro" id="IPR038588">
    <property type="entry name" value="XS_domain_sf"/>
</dbReference>
<proteinExistence type="predicted"/>
<keyword evidence="2" id="KW-0943">RNA-mediated gene silencing</keyword>
<evidence type="ECO:0000259" key="4">
    <source>
        <dbReference type="Pfam" id="PF03468"/>
    </source>
</evidence>
<feature type="domain" description="Zinc finger-XS" evidence="5">
    <location>
        <begin position="28"/>
        <end position="63"/>
    </location>
</feature>
<evidence type="ECO:0000256" key="1">
    <source>
        <dbReference type="ARBA" id="ARBA00023054"/>
    </source>
</evidence>
<keyword evidence="7" id="KW-1185">Reference proteome</keyword>
<dbReference type="InterPro" id="IPR045177">
    <property type="entry name" value="FDM1-5/IDN2"/>
</dbReference>
<dbReference type="EMBL" id="JAJJMA010151344">
    <property type="protein sequence ID" value="MCL7034917.1"/>
    <property type="molecule type" value="Genomic_DNA"/>
</dbReference>
<protein>
    <submittedName>
        <fullName evidence="6">Uncharacterized protein</fullName>
    </submittedName>
</protein>
<dbReference type="Pfam" id="PF03468">
    <property type="entry name" value="XS"/>
    <property type="match status" value="1"/>
</dbReference>
<evidence type="ECO:0000259" key="5">
    <source>
        <dbReference type="Pfam" id="PF03470"/>
    </source>
</evidence>
<name>A0AA41SE84_PAPNU</name>
<feature type="domain" description="XS" evidence="4">
    <location>
        <begin position="94"/>
        <end position="140"/>
    </location>
</feature>
<dbReference type="Gene3D" id="3.30.70.2890">
    <property type="entry name" value="XS domain"/>
    <property type="match status" value="1"/>
</dbReference>
<comment type="caution">
    <text evidence="6">The sequence shown here is derived from an EMBL/GenBank/DDBJ whole genome shotgun (WGS) entry which is preliminary data.</text>
</comment>
<sequence length="441" mass="51388">MSFDDDSDFCESEIEDSGKKEYKLMKQGKHKFKFAENDIMQHTTGIANSRSKSAKHKTNHLALSMYLQTELALVVVQAQPEVEEDPPPIEQNCDELFVHPWTGVAANLPTEWRDREYVGDSGSKLRDRLTRQGFNPIEVNLYGILSAWSFRICSYWYAKKHHGTSFYGYFGKELYQKGNLKTTADILANDIEVKSLKMKEIQCTYNETNASLRNLINQNDKLHKQFNDEILKMQQSTKNHFQRICQEHNKVKSELDIPRKELERCRSEREKQLKQKREAQNETERNKLANFFFFTGKSITAMLNATKNSSLGISGIRRTFHNRNKHWSKIERLLGNLNVLKHMGGDENEAFNRKMDDFHKILISPVTDVINAKKNSKEKRRVEVENDMHVLSEHTTISRFEIPTCFDHFPYFLVKKSIEEDITCFILAEKGKGFIARENCN</sequence>
<dbReference type="Proteomes" id="UP001177140">
    <property type="component" value="Unassembled WGS sequence"/>
</dbReference>
<accession>A0AA41SE84</accession>
<dbReference type="AlphaFoldDB" id="A0AA41SE84"/>
<dbReference type="Pfam" id="PF03470">
    <property type="entry name" value="zf-XS"/>
    <property type="match status" value="1"/>
</dbReference>
<keyword evidence="1 3" id="KW-0175">Coiled coil</keyword>
<feature type="coiled-coil region" evidence="3">
    <location>
        <begin position="259"/>
        <end position="286"/>
    </location>
</feature>
<dbReference type="PANTHER" id="PTHR21596:SF65">
    <property type="entry name" value="PROTEIN INVOLVED IN DE NOVO 2-RELATED"/>
    <property type="match status" value="1"/>
</dbReference>
<evidence type="ECO:0000313" key="7">
    <source>
        <dbReference type="Proteomes" id="UP001177140"/>
    </source>
</evidence>
<reference evidence="6" key="1">
    <citation type="submission" date="2022-03" db="EMBL/GenBank/DDBJ databases">
        <title>A functionally conserved STORR gene fusion in Papaver species that diverged 16.8 million years ago.</title>
        <authorList>
            <person name="Catania T."/>
        </authorList>
    </citation>
    <scope>NUCLEOTIDE SEQUENCE</scope>
    <source>
        <strain evidence="6">S-191538</strain>
    </source>
</reference>
<evidence type="ECO:0000256" key="3">
    <source>
        <dbReference type="SAM" id="Coils"/>
    </source>
</evidence>